<proteinExistence type="predicted"/>
<dbReference type="OrthoDB" id="5181921at2"/>
<name>A0A7J5UKJ0_9MICO</name>
<feature type="transmembrane region" description="Helical" evidence="2">
    <location>
        <begin position="53"/>
        <end position="75"/>
    </location>
</feature>
<sequence length="183" mass="19182">MSERNTLVRSMHDLGLGAWFGGSLMGAIGLNGAAAHASDPRERLTLSSRGWGMWAPVNALAIGTHVVGSLGLIAANKSRLMKQPEAQSNTVVKAGLTGLAVGLTAYSGMLGAKVARQGHKGETAEGATEPGAHTSTRTTMAQRQLKAIQWAIPLVTGTLVVLGAQQGEQQRPLAGWVRSMRRH</sequence>
<keyword evidence="2" id="KW-0472">Membrane</keyword>
<keyword evidence="4" id="KW-1185">Reference proteome</keyword>
<evidence type="ECO:0000256" key="2">
    <source>
        <dbReference type="SAM" id="Phobius"/>
    </source>
</evidence>
<organism evidence="3 4">
    <name type="scientific">Georgenia thermotolerans</name>
    <dbReference type="NCBI Taxonomy" id="527326"/>
    <lineage>
        <taxon>Bacteria</taxon>
        <taxon>Bacillati</taxon>
        <taxon>Actinomycetota</taxon>
        <taxon>Actinomycetes</taxon>
        <taxon>Micrococcales</taxon>
        <taxon>Bogoriellaceae</taxon>
        <taxon>Georgenia</taxon>
    </lineage>
</organism>
<comment type="caution">
    <text evidence="3">The sequence shown here is derived from an EMBL/GenBank/DDBJ whole genome shotgun (WGS) entry which is preliminary data.</text>
</comment>
<reference evidence="3 4" key="1">
    <citation type="submission" date="2019-10" db="EMBL/GenBank/DDBJ databases">
        <title>Georgenia wutianyii sp. nov. and Georgenia yuyongxinii sp. nov. isolated from plateau pika (Ochotona curzoniae) in the Qinghai-Tibet plateau of China.</title>
        <authorList>
            <person name="Tian Z."/>
        </authorList>
    </citation>
    <scope>NUCLEOTIDE SEQUENCE [LARGE SCALE GENOMIC DNA]</scope>
    <source>
        <strain evidence="3 4">DSM 21501</strain>
    </source>
</reference>
<evidence type="ECO:0000313" key="3">
    <source>
        <dbReference type="EMBL" id="KAE8762800.1"/>
    </source>
</evidence>
<keyword evidence="2" id="KW-0812">Transmembrane</keyword>
<gene>
    <name evidence="3" type="ORF">GB883_17455</name>
</gene>
<feature type="region of interest" description="Disordered" evidence="1">
    <location>
        <begin position="117"/>
        <end position="137"/>
    </location>
</feature>
<dbReference type="RefSeq" id="WP_152202245.1">
    <property type="nucleotide sequence ID" value="NZ_VUKF01000012.1"/>
</dbReference>
<keyword evidence="2" id="KW-1133">Transmembrane helix</keyword>
<accession>A0A7J5UKJ0</accession>
<evidence type="ECO:0000313" key="4">
    <source>
        <dbReference type="Proteomes" id="UP000451860"/>
    </source>
</evidence>
<dbReference type="AlphaFoldDB" id="A0A7J5UKJ0"/>
<dbReference type="EMBL" id="WHJE01000122">
    <property type="protein sequence ID" value="KAE8762800.1"/>
    <property type="molecule type" value="Genomic_DNA"/>
</dbReference>
<evidence type="ECO:0000256" key="1">
    <source>
        <dbReference type="SAM" id="MobiDB-lite"/>
    </source>
</evidence>
<dbReference type="Proteomes" id="UP000451860">
    <property type="component" value="Unassembled WGS sequence"/>
</dbReference>
<protein>
    <submittedName>
        <fullName evidence="3">Uncharacterized protein</fullName>
    </submittedName>
</protein>